<organism evidence="1 2">
    <name type="scientific">Pleurodeles waltl</name>
    <name type="common">Iberian ribbed newt</name>
    <dbReference type="NCBI Taxonomy" id="8319"/>
    <lineage>
        <taxon>Eukaryota</taxon>
        <taxon>Metazoa</taxon>
        <taxon>Chordata</taxon>
        <taxon>Craniata</taxon>
        <taxon>Vertebrata</taxon>
        <taxon>Euteleostomi</taxon>
        <taxon>Amphibia</taxon>
        <taxon>Batrachia</taxon>
        <taxon>Caudata</taxon>
        <taxon>Salamandroidea</taxon>
        <taxon>Salamandridae</taxon>
        <taxon>Pleurodelinae</taxon>
        <taxon>Pleurodeles</taxon>
    </lineage>
</organism>
<accession>A0AAV7Q1F4</accession>
<evidence type="ECO:0000313" key="2">
    <source>
        <dbReference type="Proteomes" id="UP001066276"/>
    </source>
</evidence>
<dbReference type="Proteomes" id="UP001066276">
    <property type="component" value="Chromosome 7"/>
</dbReference>
<reference evidence="1" key="1">
    <citation type="journal article" date="2022" name="bioRxiv">
        <title>Sequencing and chromosome-scale assembly of the giantPleurodeles waltlgenome.</title>
        <authorList>
            <person name="Brown T."/>
            <person name="Elewa A."/>
            <person name="Iarovenko S."/>
            <person name="Subramanian E."/>
            <person name="Araus A.J."/>
            <person name="Petzold A."/>
            <person name="Susuki M."/>
            <person name="Suzuki K.-i.T."/>
            <person name="Hayashi T."/>
            <person name="Toyoda A."/>
            <person name="Oliveira C."/>
            <person name="Osipova E."/>
            <person name="Leigh N.D."/>
            <person name="Simon A."/>
            <person name="Yun M.H."/>
        </authorList>
    </citation>
    <scope>NUCLEOTIDE SEQUENCE</scope>
    <source>
        <strain evidence="1">20211129_DDA</strain>
        <tissue evidence="1">Liver</tissue>
    </source>
</reference>
<keyword evidence="2" id="KW-1185">Reference proteome</keyword>
<comment type="caution">
    <text evidence="1">The sequence shown here is derived from an EMBL/GenBank/DDBJ whole genome shotgun (WGS) entry which is preliminary data.</text>
</comment>
<dbReference type="AlphaFoldDB" id="A0AAV7Q1F4"/>
<name>A0AAV7Q1F4_PLEWA</name>
<evidence type="ECO:0000313" key="1">
    <source>
        <dbReference type="EMBL" id="KAJ1132558.1"/>
    </source>
</evidence>
<proteinExistence type="predicted"/>
<dbReference type="EMBL" id="JANPWB010000011">
    <property type="protein sequence ID" value="KAJ1132558.1"/>
    <property type="molecule type" value="Genomic_DNA"/>
</dbReference>
<sequence>MRECRQRFKRVETGLAPPTVSLLLPGLGSPRFCSSCHFPVMRECRQRFKRFETGLAPPTVSSLFPGLGSPWFCSSCHFPAMRNAGSTLSVLKQAWRHPWSPRCCRSLAPPVLQLLSLSHDAGMQAAL</sequence>
<gene>
    <name evidence="1" type="ORF">NDU88_010867</name>
</gene>
<protein>
    <submittedName>
        <fullName evidence="1">Uncharacterized protein</fullName>
    </submittedName>
</protein>